<keyword evidence="5" id="KW-0687">Ribonucleoprotein</keyword>
<evidence type="ECO:0000256" key="7">
    <source>
        <dbReference type="ARBA" id="ARBA00082711"/>
    </source>
</evidence>
<dbReference type="InterPro" id="IPR013005">
    <property type="entry name" value="Ribosomal_uL4-like"/>
</dbReference>
<protein>
    <recommendedName>
        <fullName evidence="6">Large ribosomal subunit protein uL4m</fullName>
    </recommendedName>
    <alternativeName>
        <fullName evidence="7">39S ribosomal protein L4, mitochondrial</fullName>
    </alternativeName>
</protein>
<dbReference type="Gene3D" id="3.40.1370.10">
    <property type="match status" value="1"/>
</dbReference>
<evidence type="ECO:0000256" key="6">
    <source>
        <dbReference type="ARBA" id="ARBA00040565"/>
    </source>
</evidence>
<evidence type="ECO:0000256" key="5">
    <source>
        <dbReference type="ARBA" id="ARBA00023274"/>
    </source>
</evidence>
<dbReference type="GO" id="GO:0003735">
    <property type="term" value="F:structural constituent of ribosome"/>
    <property type="evidence" value="ECO:0007669"/>
    <property type="project" value="InterPro"/>
</dbReference>
<keyword evidence="10" id="KW-1185">Reference proteome</keyword>
<dbReference type="GO" id="GO:0005743">
    <property type="term" value="C:mitochondrial inner membrane"/>
    <property type="evidence" value="ECO:0007669"/>
    <property type="project" value="UniProtKB-ARBA"/>
</dbReference>
<dbReference type="InterPro" id="IPR002136">
    <property type="entry name" value="Ribosomal_uL4"/>
</dbReference>
<dbReference type="GO" id="GO:0005840">
    <property type="term" value="C:ribosome"/>
    <property type="evidence" value="ECO:0007669"/>
    <property type="project" value="UniProtKB-KW"/>
</dbReference>
<evidence type="ECO:0000256" key="3">
    <source>
        <dbReference type="ARBA" id="ARBA00022980"/>
    </source>
</evidence>
<gene>
    <name evidence="9" type="ORF">LPLAT_LOCUS10558</name>
</gene>
<dbReference type="PANTHER" id="PTHR10746:SF6">
    <property type="entry name" value="LARGE RIBOSOMAL SUBUNIT PROTEIN UL4M"/>
    <property type="match status" value="1"/>
</dbReference>
<evidence type="ECO:0000256" key="1">
    <source>
        <dbReference type="ARBA" id="ARBA00004173"/>
    </source>
</evidence>
<dbReference type="Proteomes" id="UP001497644">
    <property type="component" value="Chromosome 5"/>
</dbReference>
<accession>A0AAV2NZS7</accession>
<dbReference type="SUPFAM" id="SSF52166">
    <property type="entry name" value="Ribosomal protein L4"/>
    <property type="match status" value="1"/>
</dbReference>
<dbReference type="EMBL" id="OZ034828">
    <property type="protein sequence ID" value="CAL1685076.1"/>
    <property type="molecule type" value="Genomic_DNA"/>
</dbReference>
<name>A0AAV2NZS7_9HYME</name>
<dbReference type="FunFam" id="3.40.1370.10:FF:000005">
    <property type="entry name" value="39S ribosomal protein L4, mitochondrial"/>
    <property type="match status" value="1"/>
</dbReference>
<dbReference type="PANTHER" id="PTHR10746">
    <property type="entry name" value="50S RIBOSOMAL PROTEIN L4"/>
    <property type="match status" value="1"/>
</dbReference>
<dbReference type="InterPro" id="IPR023574">
    <property type="entry name" value="Ribosomal_uL4_dom_sf"/>
</dbReference>
<comment type="subcellular location">
    <subcellularLocation>
        <location evidence="1">Mitochondrion</location>
    </subcellularLocation>
</comment>
<dbReference type="NCBIfam" id="TIGR03953">
    <property type="entry name" value="rplD_bact"/>
    <property type="match status" value="1"/>
</dbReference>
<reference evidence="9" key="1">
    <citation type="submission" date="2024-04" db="EMBL/GenBank/DDBJ databases">
        <authorList>
            <consortium name="Molecular Ecology Group"/>
        </authorList>
    </citation>
    <scope>NUCLEOTIDE SEQUENCE</scope>
</reference>
<keyword evidence="4" id="KW-0496">Mitochondrion</keyword>
<evidence type="ECO:0000313" key="9">
    <source>
        <dbReference type="EMBL" id="CAL1685076.1"/>
    </source>
</evidence>
<keyword evidence="3" id="KW-0689">Ribosomal protein</keyword>
<comment type="similarity">
    <text evidence="2">Belongs to the universal ribosomal protein uL4 family.</text>
</comment>
<evidence type="ECO:0000313" key="10">
    <source>
        <dbReference type="Proteomes" id="UP001497644"/>
    </source>
</evidence>
<dbReference type="Pfam" id="PF00573">
    <property type="entry name" value="Ribosomal_L4"/>
    <property type="match status" value="1"/>
</dbReference>
<dbReference type="AlphaFoldDB" id="A0AAV2NZS7"/>
<organism evidence="9 10">
    <name type="scientific">Lasius platythorax</name>
    <dbReference type="NCBI Taxonomy" id="488582"/>
    <lineage>
        <taxon>Eukaryota</taxon>
        <taxon>Metazoa</taxon>
        <taxon>Ecdysozoa</taxon>
        <taxon>Arthropoda</taxon>
        <taxon>Hexapoda</taxon>
        <taxon>Insecta</taxon>
        <taxon>Pterygota</taxon>
        <taxon>Neoptera</taxon>
        <taxon>Endopterygota</taxon>
        <taxon>Hymenoptera</taxon>
        <taxon>Apocrita</taxon>
        <taxon>Aculeata</taxon>
        <taxon>Formicoidea</taxon>
        <taxon>Formicidae</taxon>
        <taxon>Formicinae</taxon>
        <taxon>Lasius</taxon>
        <taxon>Lasius</taxon>
    </lineage>
</organism>
<evidence type="ECO:0000256" key="4">
    <source>
        <dbReference type="ARBA" id="ARBA00023128"/>
    </source>
</evidence>
<feature type="region of interest" description="Disordered" evidence="8">
    <location>
        <begin position="114"/>
        <end position="133"/>
    </location>
</feature>
<evidence type="ECO:0000256" key="2">
    <source>
        <dbReference type="ARBA" id="ARBA00010528"/>
    </source>
</evidence>
<dbReference type="GO" id="GO:1990904">
    <property type="term" value="C:ribonucleoprotein complex"/>
    <property type="evidence" value="ECO:0007669"/>
    <property type="project" value="UniProtKB-KW"/>
</dbReference>
<dbReference type="GO" id="GO:0006412">
    <property type="term" value="P:translation"/>
    <property type="evidence" value="ECO:0007669"/>
    <property type="project" value="InterPro"/>
</dbReference>
<proteinExistence type="inferred from homology"/>
<sequence>MSMIFRRIVNKLQGATCQTLKYCTIVENQTKADIDITPIISKIQYDDENNVYQKPRQVWLENLDTVEEKKLGLVTLHPHIYAAAPRIDIIHQNVHWQRMYRWVSYAHTKTRAEVRGGGKKPWPQKGTGRARHGSIRSPLWRGGGVAHGPRSPTPHFYMLPFYTRVVGLTSTLSVKLAQDDLHIVNELEIPTSEPSYIEQLIEKRNWGSSVLFVDSYDIMPTNITLATDQIKHINLMPVYGLNVYSMLKHNTLVLTEKAARLIEEKLLYQLHRTDYKELSRPFELNQK</sequence>
<evidence type="ECO:0000256" key="8">
    <source>
        <dbReference type="SAM" id="MobiDB-lite"/>
    </source>
</evidence>